<dbReference type="SUPFAM" id="SSF52821">
    <property type="entry name" value="Rhodanese/Cell cycle control phosphatase"/>
    <property type="match status" value="2"/>
</dbReference>
<protein>
    <submittedName>
        <fullName evidence="4">Thiosulfate sulfurtransferase</fullName>
    </submittedName>
</protein>
<name>A0A0C3EDZ6_9VIBR</name>
<keyword evidence="2" id="KW-0677">Repeat</keyword>
<dbReference type="PANTHER" id="PTHR11364:SF27">
    <property type="entry name" value="SULFURTRANSFERASE"/>
    <property type="match status" value="1"/>
</dbReference>
<reference evidence="4 5" key="1">
    <citation type="submission" date="2015-01" db="EMBL/GenBank/DDBJ databases">
        <title>Draft genome of Vibrio mytili type strain CAIM 528.</title>
        <authorList>
            <person name="Gonzalez-Castillo A."/>
            <person name="Gomez-Gil B."/>
            <person name="Enciso-Ibarra J."/>
        </authorList>
    </citation>
    <scope>NUCLEOTIDE SEQUENCE [LARGE SCALE GENOMIC DNA]</scope>
    <source>
        <strain evidence="4 5">CAIM 528</strain>
    </source>
</reference>
<evidence type="ECO:0000313" key="5">
    <source>
        <dbReference type="Proteomes" id="UP000031977"/>
    </source>
</evidence>
<evidence type="ECO:0000259" key="3">
    <source>
        <dbReference type="PROSITE" id="PS50206"/>
    </source>
</evidence>
<dbReference type="Gene3D" id="3.40.250.10">
    <property type="entry name" value="Rhodanese-like domain"/>
    <property type="match status" value="2"/>
</dbReference>
<keyword evidence="5" id="KW-1185">Reference proteome</keyword>
<dbReference type="InterPro" id="IPR045078">
    <property type="entry name" value="TST/MPST-like"/>
</dbReference>
<dbReference type="PROSITE" id="PS50206">
    <property type="entry name" value="RHODANESE_3"/>
    <property type="match status" value="2"/>
</dbReference>
<evidence type="ECO:0000256" key="1">
    <source>
        <dbReference type="ARBA" id="ARBA00022679"/>
    </source>
</evidence>
<accession>A0A0C3EDZ6</accession>
<dbReference type="AlphaFoldDB" id="A0A0C3EDZ6"/>
<evidence type="ECO:0000256" key="2">
    <source>
        <dbReference type="ARBA" id="ARBA00022737"/>
    </source>
</evidence>
<dbReference type="Proteomes" id="UP000031977">
    <property type="component" value="Unassembled WGS sequence"/>
</dbReference>
<proteinExistence type="predicted"/>
<dbReference type="Pfam" id="PF00581">
    <property type="entry name" value="Rhodanese"/>
    <property type="match status" value="2"/>
</dbReference>
<dbReference type="RefSeq" id="WP_041153815.1">
    <property type="nucleotide sequence ID" value="NZ_CBCRVP010000035.1"/>
</dbReference>
<comment type="caution">
    <text evidence="4">The sequence shown here is derived from an EMBL/GenBank/DDBJ whole genome shotgun (WGS) entry which is preliminary data.</text>
</comment>
<feature type="domain" description="Rhodanese" evidence="3">
    <location>
        <begin position="162"/>
        <end position="275"/>
    </location>
</feature>
<dbReference type="FunFam" id="3.40.250.10:FF:000001">
    <property type="entry name" value="Sulfurtransferase"/>
    <property type="match status" value="1"/>
</dbReference>
<dbReference type="GO" id="GO:0004792">
    <property type="term" value="F:thiosulfate-cyanide sulfurtransferase activity"/>
    <property type="evidence" value="ECO:0007669"/>
    <property type="project" value="TreeGrafter"/>
</dbReference>
<evidence type="ECO:0000313" key="4">
    <source>
        <dbReference type="EMBL" id="KIN12663.1"/>
    </source>
</evidence>
<dbReference type="EMBL" id="JXOK01000002">
    <property type="protein sequence ID" value="KIN12663.1"/>
    <property type="molecule type" value="Genomic_DNA"/>
</dbReference>
<dbReference type="CDD" id="cd01448">
    <property type="entry name" value="TST_Repeat_1"/>
    <property type="match status" value="1"/>
</dbReference>
<feature type="domain" description="Rhodanese" evidence="3">
    <location>
        <begin position="15"/>
        <end position="131"/>
    </location>
</feature>
<keyword evidence="1 4" id="KW-0808">Transferase</keyword>
<dbReference type="InterPro" id="IPR001763">
    <property type="entry name" value="Rhodanese-like_dom"/>
</dbReference>
<dbReference type="InterPro" id="IPR036873">
    <property type="entry name" value="Rhodanese-like_dom_sf"/>
</dbReference>
<gene>
    <name evidence="4" type="ORF">SU60_00375</name>
</gene>
<organism evidence="4 5">
    <name type="scientific">Vibrio mytili</name>
    <dbReference type="NCBI Taxonomy" id="50718"/>
    <lineage>
        <taxon>Bacteria</taxon>
        <taxon>Pseudomonadati</taxon>
        <taxon>Pseudomonadota</taxon>
        <taxon>Gammaproteobacteria</taxon>
        <taxon>Vibrionales</taxon>
        <taxon>Vibrionaceae</taxon>
        <taxon>Vibrio</taxon>
    </lineage>
</organism>
<dbReference type="STRING" id="50718.SU60_00375"/>
<dbReference type="PANTHER" id="PTHR11364">
    <property type="entry name" value="THIOSULFATE SULFERTANSFERASE"/>
    <property type="match status" value="1"/>
</dbReference>
<dbReference type="SMART" id="SM00450">
    <property type="entry name" value="RHOD"/>
    <property type="match status" value="2"/>
</dbReference>
<sequence>MQPLIDVQQLQTLLEQPNVKILDASIRFQIPSEGKKISNKWIPGSLRFDYDNEFCLKDTPLPHMMPTEEAFNVRAQEMGLNNEDHIVVYDNSGTLASPRAWWMFKAMGHHNVTILNGGLPAWLDAGLPTVEELATPNGQGNFNGKLDNSAFLDVQAVLTHSNNQSANIIDARSTARFYAEVPEPRKGIRSGHIPNSVCLPFQTLLAEGRIKSIPELDKAFNALKLNNEKPFIFSCGSGVTACILLLAASQLGRHNLSVYDGSWTEWGASDSLPIDHNGQ</sequence>
<dbReference type="CDD" id="cd01449">
    <property type="entry name" value="TST_Repeat_2"/>
    <property type="match status" value="1"/>
</dbReference>
<dbReference type="OrthoDB" id="9781034at2"/>